<keyword evidence="7" id="KW-0675">Receptor</keyword>
<reference evidence="12" key="1">
    <citation type="submission" date="2014-08" db="EMBL/GenBank/DDBJ databases">
        <authorList>
            <person name="Senf B."/>
            <person name="Petzold A."/>
            <person name="Downie B.R."/>
            <person name="Koch P."/>
            <person name="Platzer M."/>
        </authorList>
    </citation>
    <scope>NUCLEOTIDE SEQUENCE [LARGE SCALE GENOMIC DNA]</scope>
    <source>
        <strain evidence="12">GRZ</strain>
    </source>
</reference>
<proteinExistence type="inferred from homology"/>
<dbReference type="GO" id="GO:0038023">
    <property type="term" value="F:signaling receptor activity"/>
    <property type="evidence" value="ECO:0007669"/>
    <property type="project" value="InterPro"/>
</dbReference>
<protein>
    <submittedName>
        <fullName evidence="12">GDNF family receptor alpha 2b</fullName>
    </submittedName>
</protein>
<dbReference type="AlphaFoldDB" id="A0A8C6KWD0"/>
<evidence type="ECO:0000256" key="7">
    <source>
        <dbReference type="ARBA" id="ARBA00023170"/>
    </source>
</evidence>
<keyword evidence="3" id="KW-1003">Cell membrane</keyword>
<dbReference type="GeneTree" id="ENSGT00940000156168"/>
<organism evidence="12 13">
    <name type="scientific">Nothobranchius furzeri</name>
    <name type="common">Turquoise killifish</name>
    <dbReference type="NCBI Taxonomy" id="105023"/>
    <lineage>
        <taxon>Eukaryota</taxon>
        <taxon>Metazoa</taxon>
        <taxon>Chordata</taxon>
        <taxon>Craniata</taxon>
        <taxon>Vertebrata</taxon>
        <taxon>Euteleostomi</taxon>
        <taxon>Actinopterygii</taxon>
        <taxon>Neopterygii</taxon>
        <taxon>Teleostei</taxon>
        <taxon>Neoteleostei</taxon>
        <taxon>Acanthomorphata</taxon>
        <taxon>Ovalentaria</taxon>
        <taxon>Atherinomorphae</taxon>
        <taxon>Cyprinodontiformes</taxon>
        <taxon>Nothobranchiidae</taxon>
        <taxon>Nothobranchius</taxon>
    </lineage>
</organism>
<dbReference type="GO" id="GO:0043235">
    <property type="term" value="C:receptor complex"/>
    <property type="evidence" value="ECO:0007669"/>
    <property type="project" value="TreeGrafter"/>
</dbReference>
<feature type="domain" description="GDNF/GAS1" evidence="11">
    <location>
        <begin position="73"/>
        <end position="159"/>
    </location>
</feature>
<keyword evidence="10" id="KW-1133">Transmembrane helix</keyword>
<evidence type="ECO:0000256" key="9">
    <source>
        <dbReference type="ARBA" id="ARBA00023288"/>
    </source>
</evidence>
<dbReference type="SUPFAM" id="SSF110035">
    <property type="entry name" value="GDNF receptor-like"/>
    <property type="match status" value="1"/>
</dbReference>
<evidence type="ECO:0000313" key="12">
    <source>
        <dbReference type="Ensembl" id="ENSNFUP00015011538.1"/>
    </source>
</evidence>
<dbReference type="Proteomes" id="UP000694548">
    <property type="component" value="Chromosome sgr14"/>
</dbReference>
<keyword evidence="9" id="KW-0449">Lipoprotein</keyword>
<dbReference type="InterPro" id="IPR037193">
    <property type="entry name" value="GDNF_alpha"/>
</dbReference>
<evidence type="ECO:0000256" key="1">
    <source>
        <dbReference type="ARBA" id="ARBA00004609"/>
    </source>
</evidence>
<evidence type="ECO:0000256" key="2">
    <source>
        <dbReference type="ARBA" id="ARBA00005961"/>
    </source>
</evidence>
<dbReference type="SMART" id="SM00907">
    <property type="entry name" value="GDNF"/>
    <property type="match status" value="2"/>
</dbReference>
<dbReference type="Pfam" id="PF02351">
    <property type="entry name" value="GDNF"/>
    <property type="match status" value="2"/>
</dbReference>
<name>A0A8C6KWD0_NOTFU</name>
<evidence type="ECO:0000259" key="11">
    <source>
        <dbReference type="SMART" id="SM00907"/>
    </source>
</evidence>
<keyword evidence="8" id="KW-0325">Glycoprotein</keyword>
<comment type="subcellular location">
    <subcellularLocation>
        <location evidence="1">Cell membrane</location>
        <topology evidence="1">Lipid-anchor</topology>
        <topology evidence="1">GPI-anchor</topology>
    </subcellularLocation>
</comment>
<evidence type="ECO:0000256" key="8">
    <source>
        <dbReference type="ARBA" id="ARBA00023180"/>
    </source>
</evidence>
<sequence length="335" mass="37986">MRLILTNSVFLVQRFKVNGLKCQQQMQSDSLSMCVCACVFVKLLKFSFIFIFLDSSLSKMSPCSEAGKPCNPCLDAAKACNLNETCKRLRSAYNSICSKATPPQPATANQEPCSKKRCQKALRQFFERVSWELSYPLLFCSCPDQACAERRRRTIVPSCSYQERHKPSCLELRHTCRSDALCRSRLADFHMNCQMTPHTVTSCPYDNYNGCLMSYVGLIGSDVTPNYSDNSPTNITISLWCSCRSSGHQEQECDAFHRDFTHNTCLTIWKTRKKQMLGQSWTDAERSPKVLVEARLKIEHAFYELTGNLDSFRAVWGIGQVLCLLDGQGSLKITF</sequence>
<keyword evidence="5" id="KW-0732">Signal</keyword>
<dbReference type="InterPro" id="IPR003438">
    <property type="entry name" value="GDNF_rcpt"/>
</dbReference>
<evidence type="ECO:0000256" key="3">
    <source>
        <dbReference type="ARBA" id="ARBA00022475"/>
    </source>
</evidence>
<accession>A0A8C6KWD0</accession>
<keyword evidence="6 10" id="KW-0472">Membrane</keyword>
<dbReference type="PANTHER" id="PTHR10269">
    <property type="entry name" value="GDNF RECEPTOR ALPHA"/>
    <property type="match status" value="1"/>
</dbReference>
<comment type="similarity">
    <text evidence="2">Belongs to the GDNFR family.</text>
</comment>
<evidence type="ECO:0000256" key="5">
    <source>
        <dbReference type="ARBA" id="ARBA00022729"/>
    </source>
</evidence>
<dbReference type="GO" id="GO:0007169">
    <property type="term" value="P:cell surface receptor protein tyrosine kinase signaling pathway"/>
    <property type="evidence" value="ECO:0007669"/>
    <property type="project" value="UniProtKB-ARBA"/>
</dbReference>
<feature type="domain" description="GDNF/GAS1" evidence="11">
    <location>
        <begin position="169"/>
        <end position="265"/>
    </location>
</feature>
<dbReference type="Ensembl" id="ENSNFUT00015012121.1">
    <property type="protein sequence ID" value="ENSNFUP00015011538.1"/>
    <property type="gene ID" value="ENSNFUG00015005686.1"/>
</dbReference>
<keyword evidence="10" id="KW-0812">Transmembrane</keyword>
<reference evidence="12" key="2">
    <citation type="submission" date="2025-08" db="UniProtKB">
        <authorList>
            <consortium name="Ensembl"/>
        </authorList>
    </citation>
    <scope>IDENTIFICATION</scope>
</reference>
<dbReference type="InterPro" id="IPR016017">
    <property type="entry name" value="GDNF/GAS1"/>
</dbReference>
<keyword evidence="13" id="KW-1185">Reference proteome</keyword>
<reference evidence="12" key="3">
    <citation type="submission" date="2025-09" db="UniProtKB">
        <authorList>
            <consortium name="Ensembl"/>
        </authorList>
    </citation>
    <scope>IDENTIFICATION</scope>
</reference>
<dbReference type="PRINTS" id="PR01316">
    <property type="entry name" value="GDNFRECEPTOR"/>
</dbReference>
<keyword evidence="4" id="KW-0336">GPI-anchor</keyword>
<dbReference type="FunFam" id="1.10.220.110:FF:000001">
    <property type="entry name" value="GDNF family receptor alpha"/>
    <property type="match status" value="1"/>
</dbReference>
<dbReference type="GO" id="GO:0009897">
    <property type="term" value="C:external side of plasma membrane"/>
    <property type="evidence" value="ECO:0007669"/>
    <property type="project" value="TreeGrafter"/>
</dbReference>
<evidence type="ECO:0000313" key="13">
    <source>
        <dbReference type="Proteomes" id="UP000694548"/>
    </source>
</evidence>
<dbReference type="GO" id="GO:0007399">
    <property type="term" value="P:nervous system development"/>
    <property type="evidence" value="ECO:0007669"/>
    <property type="project" value="TreeGrafter"/>
</dbReference>
<evidence type="ECO:0000256" key="4">
    <source>
        <dbReference type="ARBA" id="ARBA00022622"/>
    </source>
</evidence>
<dbReference type="PANTHER" id="PTHR10269:SF4">
    <property type="entry name" value="GDNF FAMILY RECEPTOR ALPHA-2"/>
    <property type="match status" value="1"/>
</dbReference>
<evidence type="ECO:0000256" key="10">
    <source>
        <dbReference type="SAM" id="Phobius"/>
    </source>
</evidence>
<feature type="transmembrane region" description="Helical" evidence="10">
    <location>
        <begin position="31"/>
        <end position="53"/>
    </location>
</feature>
<evidence type="ECO:0000256" key="6">
    <source>
        <dbReference type="ARBA" id="ARBA00023136"/>
    </source>
</evidence>
<dbReference type="Gene3D" id="1.10.220.110">
    <property type="entry name" value="GDNF binding domain"/>
    <property type="match status" value="1"/>
</dbReference>